<protein>
    <recommendedName>
        <fullName evidence="3">Sphingomyelin phosphodiesterase 4</fullName>
    </recommendedName>
</protein>
<evidence type="ECO:0008006" key="3">
    <source>
        <dbReference type="Google" id="ProtNLM"/>
    </source>
</evidence>
<dbReference type="PANTHER" id="PTHR31801:SF1">
    <property type="entry name" value="SPHINGOMYELIN PHOSPHODIESTERASE"/>
    <property type="match status" value="1"/>
</dbReference>
<sequence length="875" mass="99854">MPIIPLFTQGRTQGVHGGQVHPLGFQISIIYIIYKEGKHETVCGIVVMVHPHPSTYFWVRHCLHVPYKTIPSNFSLLTLLKNDPTLVLTRFPNKILRKILAGKILAAATPLKISAVISAVDSHLTRNSADQNRHLFSLAFPTLISKLFGFSDDIVSSSQKPPSWIDTASLDGDLAGKLFAFLSPRGTLISSIFAVDKLWLVKYVFPVERLPEWFRFTLNCAKDCQILNDLCPLFRGRVKEDEIVKGSYHFQVHLNVFEYFVFMFAYYPVCRGNHENLGTVSVSSSRKFKNWTSSIPVLSSGIKRTTEHKDECNLYLRLLYAYLTRLKCPYFLYSNAPHQYLCAFVPMDDLNAHQPYRSSLLHYSPSFDDSVIMRAEFLVSVFVHYWLVDNDVSPLAVNVCKSFGVSFPFRSALGEMPPPSGLGEVVKLFVKYLNLSSVMVTRQDMRTDYVGSSGNKKFTSGDFVKTQEVISWNGHIQRPLYRFILRTFLFCPMGSSMKNISEVFSVWIDYIEPWKLSKEEFSEFDTSKNNIAKENGHLSPLQYSAVWEGYVLSNYLFYTSLVMHFIGFAHKFLHTDAEVIVRMISKVMDILTSSRELLDLIKNADAAFHSQSSLGGKATASSVYKFVPQIREQLQDWEDGLSESDADGSFLHENWNRDLRLFSDGEDGGPQILQLFILRAENELQAISGDNLANNLQCVHSLKSQLHSLFGEHAMSQNPQSPRTIQRQQLRDDLFKPRRVLNGGSVPHVKYTGDWLRRPISDDEVAWLAKILIPLSIWVNESLGLYQTRTEINDTPSYVEVPTDVVREYGVPDSMRAVIVSVTSWFYSMWLAIARVMIKHGLKVNLRVFASKKFVTAVLVFFLFRLLRRAFRSIW</sequence>
<accession>A0AAW1H1U3</accession>
<dbReference type="EMBL" id="JBDFQZ010000013">
    <property type="protein sequence ID" value="KAK9667998.1"/>
    <property type="molecule type" value="Genomic_DNA"/>
</dbReference>
<organism evidence="1 2">
    <name type="scientific">Saponaria officinalis</name>
    <name type="common">Common soapwort</name>
    <name type="synonym">Lychnis saponaria</name>
    <dbReference type="NCBI Taxonomy" id="3572"/>
    <lineage>
        <taxon>Eukaryota</taxon>
        <taxon>Viridiplantae</taxon>
        <taxon>Streptophyta</taxon>
        <taxon>Embryophyta</taxon>
        <taxon>Tracheophyta</taxon>
        <taxon>Spermatophyta</taxon>
        <taxon>Magnoliopsida</taxon>
        <taxon>eudicotyledons</taxon>
        <taxon>Gunneridae</taxon>
        <taxon>Pentapetalae</taxon>
        <taxon>Caryophyllales</taxon>
        <taxon>Caryophyllaceae</taxon>
        <taxon>Caryophylleae</taxon>
        <taxon>Saponaria</taxon>
    </lineage>
</organism>
<proteinExistence type="predicted"/>
<comment type="caution">
    <text evidence="1">The sequence shown here is derived from an EMBL/GenBank/DDBJ whole genome shotgun (WGS) entry which is preliminary data.</text>
</comment>
<name>A0AAW1H1U3_SAPOF</name>
<evidence type="ECO:0000313" key="2">
    <source>
        <dbReference type="Proteomes" id="UP001443914"/>
    </source>
</evidence>
<keyword evidence="2" id="KW-1185">Reference proteome</keyword>
<dbReference type="PANTHER" id="PTHR31801">
    <property type="entry name" value="ALTERED INHERITANCE OF MITOCHONDRIA PROTEIN 24, MITOCHONDRIAL"/>
    <property type="match status" value="1"/>
</dbReference>
<gene>
    <name evidence="1" type="ORF">RND81_13G027600</name>
</gene>
<dbReference type="AlphaFoldDB" id="A0AAW1H1U3"/>
<reference evidence="1" key="1">
    <citation type="submission" date="2024-03" db="EMBL/GenBank/DDBJ databases">
        <title>WGS assembly of Saponaria officinalis var. Norfolk2.</title>
        <authorList>
            <person name="Jenkins J."/>
            <person name="Shu S."/>
            <person name="Grimwood J."/>
            <person name="Barry K."/>
            <person name="Goodstein D."/>
            <person name="Schmutz J."/>
            <person name="Leebens-Mack J."/>
            <person name="Osbourn A."/>
        </authorList>
    </citation>
    <scope>NUCLEOTIDE SEQUENCE [LARGE SCALE GENOMIC DNA]</scope>
    <source>
        <strain evidence="1">JIC</strain>
    </source>
</reference>
<evidence type="ECO:0000313" key="1">
    <source>
        <dbReference type="EMBL" id="KAK9667998.1"/>
    </source>
</evidence>
<dbReference type="Proteomes" id="UP001443914">
    <property type="component" value="Unassembled WGS sequence"/>
</dbReference>